<gene>
    <name evidence="2" type="ORF">CFF01_05740</name>
</gene>
<dbReference type="EMBL" id="CP022272">
    <property type="protein sequence ID" value="ASJ96124.1"/>
    <property type="molecule type" value="Genomic_DNA"/>
</dbReference>
<dbReference type="Proteomes" id="UP000198233">
    <property type="component" value="Chromosome"/>
</dbReference>
<evidence type="ECO:0000313" key="2">
    <source>
        <dbReference type="EMBL" id="ASJ96124.1"/>
    </source>
</evidence>
<dbReference type="RefSeq" id="WP_088904160.1">
    <property type="nucleotide sequence ID" value="NZ_CP022272.1"/>
</dbReference>
<name>A0AAC9TZ05_9GAMM</name>
<keyword evidence="1" id="KW-0175">Coiled coil</keyword>
<evidence type="ECO:0000256" key="1">
    <source>
        <dbReference type="SAM" id="Coils"/>
    </source>
</evidence>
<proteinExistence type="predicted"/>
<dbReference type="AlphaFoldDB" id="A0AAC9TZ05"/>
<feature type="coiled-coil region" evidence="1">
    <location>
        <begin position="254"/>
        <end position="363"/>
    </location>
</feature>
<dbReference type="KEGG" id="smav:CFF01_05740"/>
<reference evidence="2 3" key="1">
    <citation type="submission" date="2017-06" db="EMBL/GenBank/DDBJ databases">
        <title>Complete genome sequence of Shewanella marisflavi EP1 associated with anaerobic 2,4-dinitrotoluene reduction and salt tolerance.</title>
        <authorList>
            <person name="Huang J."/>
        </authorList>
    </citation>
    <scope>NUCLEOTIDE SEQUENCE [LARGE SCALE GENOMIC DNA]</scope>
    <source>
        <strain evidence="2 3">EP1</strain>
    </source>
</reference>
<organism evidence="2 3">
    <name type="scientific">Shewanella marisflavi</name>
    <dbReference type="NCBI Taxonomy" id="260364"/>
    <lineage>
        <taxon>Bacteria</taxon>
        <taxon>Pseudomonadati</taxon>
        <taxon>Pseudomonadota</taxon>
        <taxon>Gammaproteobacteria</taxon>
        <taxon>Alteromonadales</taxon>
        <taxon>Shewanellaceae</taxon>
        <taxon>Shewanella</taxon>
    </lineage>
</organism>
<sequence>MKILKFKKLTIISNLEKKAKQLEFSDRYNLILAEDENSVGKSSVVKNLFWCFGCDPRFDDKWKGLSCKGIVEFEINSKAYWVARDDNRFFISDDGINFKSYVGVSGEFSKKVSELVNFNALLPVRNKDEVITPPPAFYFLPFYIDQKQSWSNAWSSFDKLGQFADWKKPIIEYHSGMIKKSYFDLTQDIYEKKREKAVVKNKIENYETAISIVSDFIPSIETTVNLEEFDEIEEELRYKILELHNKQELVFEEFAELRAEKAHIQSQLAIANEAVSELEKDYEFAEEIEEEIECPTCGVVHDNTLVNRFALLKDKEQAEQVVKRLQRTLRRSESTVQNKEGELKDIRRKIEVLNEKYYKKEDNGNPITFQNILDSVAAHSVTHKVNSSKNIKLEHFYSLEADEKNLGKDRNDTVKESRKEVKEKFLELFPNYIAKLRAFGVNTSSIKSPETHAKVAKSGGAAESSRAMLAYYVSFYNLISMYSEEALSPLVIDTPNQHEQAADHYESIVSLIMNNTPKNSQIFLCGMDSTKLSAIKSQGKVHFLEKEHSLLEAEKYKELNETYSYIFESSEKRITSGSR</sequence>
<evidence type="ECO:0000313" key="3">
    <source>
        <dbReference type="Proteomes" id="UP000198233"/>
    </source>
</evidence>
<protein>
    <submittedName>
        <fullName evidence="2">Uncharacterized protein</fullName>
    </submittedName>
</protein>
<accession>A0AAC9TZ05</accession>